<dbReference type="Proteomes" id="UP000005222">
    <property type="component" value="Chromosome F"/>
</dbReference>
<dbReference type="OMA" id="CQMDIEQ"/>
<feature type="transmembrane region" description="Helical" evidence="3">
    <location>
        <begin position="211"/>
        <end position="229"/>
    </location>
</feature>
<dbReference type="PANTHER" id="PTHR10695">
    <property type="entry name" value="DEPHOSPHO-COA KINASE-RELATED"/>
    <property type="match status" value="1"/>
</dbReference>
<accession>G8YLD6</accession>
<dbReference type="Gene3D" id="3.40.50.300">
    <property type="entry name" value="P-loop containing nucleotide triphosphate hydrolases"/>
    <property type="match status" value="1"/>
</dbReference>
<dbReference type="InParanoid" id="G8YLD6"/>
<dbReference type="Pfam" id="PF01121">
    <property type="entry name" value="CoaE"/>
    <property type="match status" value="1"/>
</dbReference>
<proteinExistence type="inferred from homology"/>
<gene>
    <name evidence="4" type="primary">Piso0_001660</name>
    <name evidence="4" type="ORF">GNLVRS01_PISO0F11269g</name>
</gene>
<dbReference type="HOGENOM" id="CLU_057180_0_1_1"/>
<keyword evidence="3" id="KW-0812">Transmembrane</keyword>
<dbReference type="GO" id="GO:0015937">
    <property type="term" value="P:coenzyme A biosynthetic process"/>
    <property type="evidence" value="ECO:0007669"/>
    <property type="project" value="InterPro"/>
</dbReference>
<dbReference type="AlphaFoldDB" id="G8YLD6"/>
<reference evidence="4 5" key="1">
    <citation type="journal article" date="2012" name="G3 (Bethesda)">
        <title>Pichia sorbitophila, an interspecies yeast hybrid reveals early steps of genome resolution following polyploidization.</title>
        <authorList>
            <person name="Leh Louis V."/>
            <person name="Despons L."/>
            <person name="Friedrich A."/>
            <person name="Martin T."/>
            <person name="Durrens P."/>
            <person name="Casaregola S."/>
            <person name="Neuveglise C."/>
            <person name="Fairhead C."/>
            <person name="Marck C."/>
            <person name="Cruz J.A."/>
            <person name="Straub M.L."/>
            <person name="Kugler V."/>
            <person name="Sacerdot C."/>
            <person name="Uzunov Z."/>
            <person name="Thierry A."/>
            <person name="Weiss S."/>
            <person name="Bleykasten C."/>
            <person name="De Montigny J."/>
            <person name="Jacques N."/>
            <person name="Jung P."/>
            <person name="Lemaire M."/>
            <person name="Mallet S."/>
            <person name="Morel G."/>
            <person name="Richard G.F."/>
            <person name="Sarkar A."/>
            <person name="Savel G."/>
            <person name="Schacherer J."/>
            <person name="Seret M.L."/>
            <person name="Talla E."/>
            <person name="Samson G."/>
            <person name="Jubin C."/>
            <person name="Poulain J."/>
            <person name="Vacherie B."/>
            <person name="Barbe V."/>
            <person name="Pelletier E."/>
            <person name="Sherman D.J."/>
            <person name="Westhof E."/>
            <person name="Weissenbach J."/>
            <person name="Baret P.V."/>
            <person name="Wincker P."/>
            <person name="Gaillardin C."/>
            <person name="Dujon B."/>
            <person name="Souciet J.L."/>
        </authorList>
    </citation>
    <scope>NUCLEOTIDE SEQUENCE [LARGE SCALE GENOMIC DNA]</scope>
    <source>
        <strain evidence="5">ATCC MYA-4447 / BCRC 22081 / CBS 7064 / NBRC 10061 / NRRL Y-12695</strain>
    </source>
</reference>
<keyword evidence="3" id="KW-0472">Membrane</keyword>
<dbReference type="GO" id="GO:0005524">
    <property type="term" value="F:ATP binding"/>
    <property type="evidence" value="ECO:0007669"/>
    <property type="project" value="UniProtKB-KW"/>
</dbReference>
<dbReference type="FunCoup" id="G8YLD6">
    <property type="interactions" value="659"/>
</dbReference>
<evidence type="ECO:0000256" key="3">
    <source>
        <dbReference type="SAM" id="Phobius"/>
    </source>
</evidence>
<keyword evidence="5" id="KW-1185">Reference proteome</keyword>
<dbReference type="EMBL" id="FO082054">
    <property type="protein sequence ID" value="CCE88870.1"/>
    <property type="molecule type" value="Genomic_DNA"/>
</dbReference>
<name>G8YLD6_PICSO</name>
<protein>
    <submittedName>
        <fullName evidence="4">Piso0_001660 protein</fullName>
    </submittedName>
</protein>
<keyword evidence="2" id="KW-0067">ATP-binding</keyword>
<dbReference type="PANTHER" id="PTHR10695:SF46">
    <property type="entry name" value="BIFUNCTIONAL COENZYME A SYNTHASE-RELATED"/>
    <property type="match status" value="1"/>
</dbReference>
<dbReference type="CDD" id="cd02022">
    <property type="entry name" value="DPCK"/>
    <property type="match status" value="1"/>
</dbReference>
<dbReference type="HAMAP" id="MF_00376">
    <property type="entry name" value="Dephospho_CoA_kinase"/>
    <property type="match status" value="1"/>
</dbReference>
<dbReference type="OrthoDB" id="247245at2759"/>
<dbReference type="NCBIfam" id="TIGR00152">
    <property type="entry name" value="dephospho-CoA kinase"/>
    <property type="match status" value="1"/>
</dbReference>
<evidence type="ECO:0000256" key="1">
    <source>
        <dbReference type="ARBA" id="ARBA00022741"/>
    </source>
</evidence>
<organism evidence="4 5">
    <name type="scientific">Pichia sorbitophila (strain ATCC MYA-4447 / BCRC 22081 / CBS 7064 / NBRC 10061 / NRRL Y-12695)</name>
    <name type="common">Hybrid yeast</name>
    <dbReference type="NCBI Taxonomy" id="559304"/>
    <lineage>
        <taxon>Eukaryota</taxon>
        <taxon>Fungi</taxon>
        <taxon>Dikarya</taxon>
        <taxon>Ascomycota</taxon>
        <taxon>Saccharomycotina</taxon>
        <taxon>Pichiomycetes</taxon>
        <taxon>Debaryomycetaceae</taxon>
        <taxon>Millerozyma</taxon>
    </lineage>
</organism>
<evidence type="ECO:0000256" key="2">
    <source>
        <dbReference type="ARBA" id="ARBA00022840"/>
    </source>
</evidence>
<dbReference type="SUPFAM" id="SSF52540">
    <property type="entry name" value="P-loop containing nucleoside triphosphate hydrolases"/>
    <property type="match status" value="1"/>
</dbReference>
<evidence type="ECO:0000313" key="4">
    <source>
        <dbReference type="EMBL" id="CCE88870.1"/>
    </source>
</evidence>
<dbReference type="eggNOG" id="KOG3220">
    <property type="taxonomic scope" value="Eukaryota"/>
</dbReference>
<evidence type="ECO:0000313" key="5">
    <source>
        <dbReference type="Proteomes" id="UP000005222"/>
    </source>
</evidence>
<dbReference type="STRING" id="559304.G8YLD6"/>
<keyword evidence="1" id="KW-0547">Nucleotide-binding</keyword>
<sequence length="243" mass="27074">MLVVGLTGGIGTGKSTVSEDLRKNHKLSIIDADLIARQVVEPGRRAYRQIIETFGDEVEGLTNADGSLNRAALGKAVFGNKLNLKKLNSIVHPEVRREIIWQLVKAYMKVKDLVILDVPLLFESGLNRICGATVTVSCSRDLQVERLKLRNPELSTDDIHKRIDSQMSNEERNFRSDLIIDNSGTMDDLRATVSAVIKELRPSILCTLLDLFPPFGILSALYTFIIRTIRDRYKGTGPSKKNA</sequence>
<dbReference type="InterPro" id="IPR027417">
    <property type="entry name" value="P-loop_NTPase"/>
</dbReference>
<dbReference type="GO" id="GO:0004140">
    <property type="term" value="F:dephospho-CoA kinase activity"/>
    <property type="evidence" value="ECO:0007669"/>
    <property type="project" value="InterPro"/>
</dbReference>
<dbReference type="PROSITE" id="PS51219">
    <property type="entry name" value="DPCK"/>
    <property type="match status" value="1"/>
</dbReference>
<dbReference type="InterPro" id="IPR001977">
    <property type="entry name" value="Depp_CoAkinase"/>
</dbReference>
<keyword evidence="3" id="KW-1133">Transmembrane helix</keyword>